<dbReference type="InterPro" id="IPR029058">
    <property type="entry name" value="AB_hydrolase_fold"/>
</dbReference>
<dbReference type="InterPro" id="IPR050300">
    <property type="entry name" value="GDXG_lipolytic_enzyme"/>
</dbReference>
<dbReference type="EMBL" id="FUHW01000004">
    <property type="protein sequence ID" value="SJM47120.1"/>
    <property type="molecule type" value="Genomic_DNA"/>
</dbReference>
<evidence type="ECO:0000313" key="4">
    <source>
        <dbReference type="EMBL" id="SJM47120.1"/>
    </source>
</evidence>
<protein>
    <submittedName>
        <fullName evidence="4">Putative lipase/esterase</fullName>
    </submittedName>
</protein>
<feature type="region of interest" description="Disordered" evidence="2">
    <location>
        <begin position="1"/>
        <end position="22"/>
    </location>
</feature>
<dbReference type="PANTHER" id="PTHR48081:SF33">
    <property type="entry name" value="KYNURENINE FORMAMIDASE"/>
    <property type="match status" value="1"/>
</dbReference>
<sequence length="275" mass="29173">MAAQDDAAAPGRQPDSVHHYGPNPSQYAELYVPSERRLPGVIVIIHGGFWRDTYDASLGHPLAADLVRRGWVVWNLEYRRTTDAEVRGPDTGGWPETFEDVSAGIDALGPVLAEAGLERGHVVVLGHSAGGHLAAWAAGRHKLPAGAPGAEPAVKVDGVVSQAGVLELWMANWLKLSHSAAVKLMEVTSEEDPRRWQLADPVRMLPIGVPVIAVHGKSDADVPSALSRAYTDAARAQGDPARMVFTTGDHQALITPGTPAWDACLVALAELAVPA</sequence>
<dbReference type="RefSeq" id="WP_086994154.1">
    <property type="nucleotide sequence ID" value="NZ_FUHW01000004.1"/>
</dbReference>
<evidence type="ECO:0000256" key="2">
    <source>
        <dbReference type="SAM" id="MobiDB-lite"/>
    </source>
</evidence>
<dbReference type="Gene3D" id="3.40.50.1820">
    <property type="entry name" value="alpha/beta hydrolase"/>
    <property type="match status" value="1"/>
</dbReference>
<dbReference type="PANTHER" id="PTHR48081">
    <property type="entry name" value="AB HYDROLASE SUPERFAMILY PROTEIN C4A8.06C"/>
    <property type="match status" value="1"/>
</dbReference>
<evidence type="ECO:0000313" key="5">
    <source>
        <dbReference type="Proteomes" id="UP000195913"/>
    </source>
</evidence>
<feature type="domain" description="BD-FAE-like" evidence="3">
    <location>
        <begin position="30"/>
        <end position="229"/>
    </location>
</feature>
<proteinExistence type="predicted"/>
<dbReference type="Pfam" id="PF20434">
    <property type="entry name" value="BD-FAE"/>
    <property type="match status" value="1"/>
</dbReference>
<gene>
    <name evidence="4" type="ORF">FM101_00790</name>
</gene>
<keyword evidence="5" id="KW-1185">Reference proteome</keyword>
<evidence type="ECO:0000256" key="1">
    <source>
        <dbReference type="ARBA" id="ARBA00022801"/>
    </source>
</evidence>
<organism evidence="4 5">
    <name type="scientific">Arthrobacter rhombi</name>
    <dbReference type="NCBI Taxonomy" id="71253"/>
    <lineage>
        <taxon>Bacteria</taxon>
        <taxon>Bacillati</taxon>
        <taxon>Actinomycetota</taxon>
        <taxon>Actinomycetes</taxon>
        <taxon>Micrococcales</taxon>
        <taxon>Micrococcaceae</taxon>
        <taxon>Arthrobacter</taxon>
    </lineage>
</organism>
<keyword evidence="1" id="KW-0378">Hydrolase</keyword>
<evidence type="ECO:0000259" key="3">
    <source>
        <dbReference type="Pfam" id="PF20434"/>
    </source>
</evidence>
<accession>A0A1R4ETX9</accession>
<dbReference type="GO" id="GO:0016787">
    <property type="term" value="F:hydrolase activity"/>
    <property type="evidence" value="ECO:0007669"/>
    <property type="project" value="UniProtKB-KW"/>
</dbReference>
<dbReference type="SUPFAM" id="SSF53474">
    <property type="entry name" value="alpha/beta-Hydrolases"/>
    <property type="match status" value="1"/>
</dbReference>
<dbReference type="InterPro" id="IPR049492">
    <property type="entry name" value="BD-FAE-like_dom"/>
</dbReference>
<dbReference type="AlphaFoldDB" id="A0A1R4ETX9"/>
<reference evidence="4 5" key="1">
    <citation type="submission" date="2017-02" db="EMBL/GenBank/DDBJ databases">
        <authorList>
            <person name="Peterson S.W."/>
        </authorList>
    </citation>
    <scope>NUCLEOTIDE SEQUENCE [LARGE SCALE GENOMIC DNA]</scope>
    <source>
        <strain evidence="4 5">B Ar 00.02</strain>
    </source>
</reference>
<dbReference type="Proteomes" id="UP000195913">
    <property type="component" value="Unassembled WGS sequence"/>
</dbReference>
<name>A0A1R4ETX9_9MICC</name>